<feature type="compositionally biased region" description="Acidic residues" evidence="1">
    <location>
        <begin position="299"/>
        <end position="314"/>
    </location>
</feature>
<dbReference type="SUPFAM" id="SSF50998">
    <property type="entry name" value="Quinoprotein alcohol dehydrogenase-like"/>
    <property type="match status" value="1"/>
</dbReference>
<feature type="region of interest" description="Disordered" evidence="1">
    <location>
        <begin position="298"/>
        <end position="318"/>
    </location>
</feature>
<accession>A0A830H2F1</accession>
<sequence length="397" mass="42413">MVLQGSTRSAATISGRSALAVYRQTLGQCSKCLARKAMMRRDWFIGAPTKYKRYPVPPDPLPASLPYVPAETNPLHKSPPTEVGMDAASSWPCHRGGLGRTGASLAGPKNVNATWSASCGQGAITSGVVVSRDGMLFVASTAGHVCAFWPSGGLRWRYDVPGGAPIYGTPTVGNRLGSDDTVFAADANGGVHAINGLRGEEAFEAKVNIARKEGRRRESILMASPVYSSGLVYMGSSDGYMYVLRSSDGQEAFSFQTNGGVPISSPASLLSFGPNHLETSLAFSDEKGRVYLLLGEKSVEEDDEADGDGDDTLDDTNPLLTETEQAPSFASFKPRPISESAAEAVQRGSRRYDAFGRPVGLGSQAVDLFGRLRGDPTSLTIEQERERYGDWRAMPED</sequence>
<keyword evidence="4" id="KW-1185">Reference proteome</keyword>
<dbReference type="Gene3D" id="2.130.10.10">
    <property type="entry name" value="YVTN repeat-like/Quinoprotein amine dehydrogenase"/>
    <property type="match status" value="1"/>
</dbReference>
<dbReference type="PANTHER" id="PTHR34512:SF30">
    <property type="entry name" value="OUTER MEMBRANE PROTEIN ASSEMBLY FACTOR BAMB"/>
    <property type="match status" value="1"/>
</dbReference>
<dbReference type="AlphaFoldDB" id="A0A830H2F1"/>
<name>A0A830H2F1_9CHLO</name>
<gene>
    <name evidence="3" type="ORF">PPROV_000006100</name>
</gene>
<protein>
    <recommendedName>
        <fullName evidence="2">Pyrrolo-quinoline quinone repeat domain-containing protein</fullName>
    </recommendedName>
</protein>
<dbReference type="InterPro" id="IPR002372">
    <property type="entry name" value="PQQ_rpt_dom"/>
</dbReference>
<dbReference type="InterPro" id="IPR015943">
    <property type="entry name" value="WD40/YVTN_repeat-like_dom_sf"/>
</dbReference>
<dbReference type="Pfam" id="PF13360">
    <property type="entry name" value="PQQ_2"/>
    <property type="match status" value="1"/>
</dbReference>
<evidence type="ECO:0000259" key="2">
    <source>
        <dbReference type="Pfam" id="PF13360"/>
    </source>
</evidence>
<dbReference type="EMBL" id="BNJQ01000001">
    <property type="protein sequence ID" value="GHP01305.1"/>
    <property type="molecule type" value="Genomic_DNA"/>
</dbReference>
<evidence type="ECO:0000256" key="1">
    <source>
        <dbReference type="SAM" id="MobiDB-lite"/>
    </source>
</evidence>
<evidence type="ECO:0000313" key="3">
    <source>
        <dbReference type="EMBL" id="GHP01305.1"/>
    </source>
</evidence>
<dbReference type="InterPro" id="IPR018391">
    <property type="entry name" value="PQQ_b-propeller_rpt"/>
</dbReference>
<reference evidence="3" key="1">
    <citation type="submission" date="2020-10" db="EMBL/GenBank/DDBJ databases">
        <title>Unveiling of a novel bifunctional photoreceptor, Dualchrome1, isolated from a cosmopolitan green alga.</title>
        <authorList>
            <person name="Suzuki S."/>
            <person name="Kawachi M."/>
        </authorList>
    </citation>
    <scope>NUCLEOTIDE SEQUENCE</scope>
    <source>
        <strain evidence="3">NIES 2893</strain>
    </source>
</reference>
<comment type="caution">
    <text evidence="3">The sequence shown here is derived from an EMBL/GenBank/DDBJ whole genome shotgun (WGS) entry which is preliminary data.</text>
</comment>
<feature type="domain" description="Pyrrolo-quinoline quinone repeat" evidence="2">
    <location>
        <begin position="114"/>
        <end position="251"/>
    </location>
</feature>
<evidence type="ECO:0000313" key="4">
    <source>
        <dbReference type="Proteomes" id="UP000660262"/>
    </source>
</evidence>
<dbReference type="Proteomes" id="UP000660262">
    <property type="component" value="Unassembled WGS sequence"/>
</dbReference>
<proteinExistence type="predicted"/>
<organism evidence="3 4">
    <name type="scientific">Pycnococcus provasolii</name>
    <dbReference type="NCBI Taxonomy" id="41880"/>
    <lineage>
        <taxon>Eukaryota</taxon>
        <taxon>Viridiplantae</taxon>
        <taxon>Chlorophyta</taxon>
        <taxon>Pseudoscourfieldiophyceae</taxon>
        <taxon>Pseudoscourfieldiales</taxon>
        <taxon>Pycnococcaceae</taxon>
        <taxon>Pycnococcus</taxon>
    </lineage>
</organism>
<dbReference type="SMART" id="SM00564">
    <property type="entry name" value="PQQ"/>
    <property type="match status" value="3"/>
</dbReference>
<dbReference type="InterPro" id="IPR011047">
    <property type="entry name" value="Quinoprotein_ADH-like_sf"/>
</dbReference>
<dbReference type="PANTHER" id="PTHR34512">
    <property type="entry name" value="CELL SURFACE PROTEIN"/>
    <property type="match status" value="1"/>
</dbReference>